<dbReference type="AlphaFoldDB" id="A0A2G4SK59"/>
<dbReference type="GeneID" id="35442714"/>
<organism evidence="1 2">
    <name type="scientific">Rhizopus microsporus ATCC 52813</name>
    <dbReference type="NCBI Taxonomy" id="1340429"/>
    <lineage>
        <taxon>Eukaryota</taxon>
        <taxon>Fungi</taxon>
        <taxon>Fungi incertae sedis</taxon>
        <taxon>Mucoromycota</taxon>
        <taxon>Mucoromycotina</taxon>
        <taxon>Mucoromycetes</taxon>
        <taxon>Mucorales</taxon>
        <taxon>Mucorineae</taxon>
        <taxon>Rhizopodaceae</taxon>
        <taxon>Rhizopus</taxon>
    </lineage>
</organism>
<evidence type="ECO:0000313" key="1">
    <source>
        <dbReference type="EMBL" id="PHZ09132.1"/>
    </source>
</evidence>
<protein>
    <submittedName>
        <fullName evidence="1">Uncharacterized protein</fullName>
    </submittedName>
</protein>
<dbReference type="RefSeq" id="XP_023462840.1">
    <property type="nucleotide sequence ID" value="XM_023611725.1"/>
</dbReference>
<dbReference type="Proteomes" id="UP000242254">
    <property type="component" value="Unassembled WGS sequence"/>
</dbReference>
<gene>
    <name evidence="1" type="ORF">RHIMIDRAFT_264069</name>
</gene>
<proteinExistence type="predicted"/>
<evidence type="ECO:0000313" key="2">
    <source>
        <dbReference type="Proteomes" id="UP000242254"/>
    </source>
</evidence>
<accession>A0A2G4SK59</accession>
<dbReference type="EMBL" id="KZ303860">
    <property type="protein sequence ID" value="PHZ09132.1"/>
    <property type="molecule type" value="Genomic_DNA"/>
</dbReference>
<sequence length="54" mass="6154">MVMNLVVKSLLGTDVPEDIYTVASNEWVNESRSDIVYMVKDKPTAERPPIIIEF</sequence>
<name>A0A2G4SK59_RHIZD</name>
<keyword evidence="2" id="KW-1185">Reference proteome</keyword>
<reference evidence="1 2" key="1">
    <citation type="journal article" date="2016" name="Proc. Natl. Acad. Sci. U.S.A.">
        <title>Lipid metabolic changes in an early divergent fungus govern the establishment of a mutualistic symbiosis with endobacteria.</title>
        <authorList>
            <person name="Lastovetsky O.A."/>
            <person name="Gaspar M.L."/>
            <person name="Mondo S.J."/>
            <person name="LaButti K.M."/>
            <person name="Sandor L."/>
            <person name="Grigoriev I.V."/>
            <person name="Henry S.A."/>
            <person name="Pawlowska T.E."/>
        </authorList>
    </citation>
    <scope>NUCLEOTIDE SEQUENCE [LARGE SCALE GENOMIC DNA]</scope>
    <source>
        <strain evidence="1 2">ATCC 52813</strain>
    </source>
</reference>